<organism evidence="1">
    <name type="scientific">Anguilla anguilla</name>
    <name type="common">European freshwater eel</name>
    <name type="synonym">Muraena anguilla</name>
    <dbReference type="NCBI Taxonomy" id="7936"/>
    <lineage>
        <taxon>Eukaryota</taxon>
        <taxon>Metazoa</taxon>
        <taxon>Chordata</taxon>
        <taxon>Craniata</taxon>
        <taxon>Vertebrata</taxon>
        <taxon>Euteleostomi</taxon>
        <taxon>Actinopterygii</taxon>
        <taxon>Neopterygii</taxon>
        <taxon>Teleostei</taxon>
        <taxon>Anguilliformes</taxon>
        <taxon>Anguillidae</taxon>
        <taxon>Anguilla</taxon>
    </lineage>
</organism>
<protein>
    <submittedName>
        <fullName evidence="1">Uncharacterized protein</fullName>
    </submittedName>
</protein>
<evidence type="ECO:0000313" key="1">
    <source>
        <dbReference type="EMBL" id="JAH68001.1"/>
    </source>
</evidence>
<proteinExistence type="predicted"/>
<sequence>MVLLDSFNNLILL</sequence>
<reference evidence="1" key="1">
    <citation type="submission" date="2014-11" db="EMBL/GenBank/DDBJ databases">
        <authorList>
            <person name="Amaro Gonzalez C."/>
        </authorList>
    </citation>
    <scope>NUCLEOTIDE SEQUENCE</scope>
</reference>
<reference evidence="1" key="2">
    <citation type="journal article" date="2015" name="Fish Shellfish Immunol.">
        <title>Early steps in the European eel (Anguilla anguilla)-Vibrio vulnificus interaction in the gills: Role of the RtxA13 toxin.</title>
        <authorList>
            <person name="Callol A."/>
            <person name="Pajuelo D."/>
            <person name="Ebbesson L."/>
            <person name="Teles M."/>
            <person name="MacKenzie S."/>
            <person name="Amaro C."/>
        </authorList>
    </citation>
    <scope>NUCLEOTIDE SEQUENCE</scope>
</reference>
<accession>A0A0E9UQH9</accession>
<name>A0A0E9UQH9_ANGAN</name>
<dbReference type="EMBL" id="GBXM01040576">
    <property type="protein sequence ID" value="JAH68001.1"/>
    <property type="molecule type" value="Transcribed_RNA"/>
</dbReference>